<dbReference type="InterPro" id="IPR036034">
    <property type="entry name" value="PDZ_sf"/>
</dbReference>
<dbReference type="EMBL" id="ACJN02000001">
    <property type="protein sequence ID" value="EFI36208.1"/>
    <property type="molecule type" value="Genomic_DNA"/>
</dbReference>
<reference evidence="9" key="1">
    <citation type="submission" date="2010-05" db="EMBL/GenBank/DDBJ databases">
        <title>The draft genome of Desulfonatronospira thiodismutans ASO3-1.</title>
        <authorList>
            <consortium name="US DOE Joint Genome Institute (JGI-PGF)"/>
            <person name="Lucas S."/>
            <person name="Copeland A."/>
            <person name="Lapidus A."/>
            <person name="Cheng J.-F."/>
            <person name="Bruce D."/>
            <person name="Goodwin L."/>
            <person name="Pitluck S."/>
            <person name="Chertkov O."/>
            <person name="Brettin T."/>
            <person name="Detter J.C."/>
            <person name="Han C."/>
            <person name="Land M.L."/>
            <person name="Hauser L."/>
            <person name="Kyrpides N."/>
            <person name="Mikhailova N."/>
            <person name="Muyzer G."/>
            <person name="Woyke T."/>
        </authorList>
    </citation>
    <scope>NUCLEOTIDE SEQUENCE [LARGE SCALE GENOMIC DNA]</scope>
    <source>
        <strain evidence="9">ASO3-1</strain>
    </source>
</reference>
<protein>
    <submittedName>
        <fullName evidence="9">Peptidase S41</fullName>
    </submittedName>
</protein>
<dbReference type="Gene3D" id="2.30.42.10">
    <property type="match status" value="1"/>
</dbReference>
<feature type="compositionally biased region" description="Basic and acidic residues" evidence="7">
    <location>
        <begin position="432"/>
        <end position="473"/>
    </location>
</feature>
<dbReference type="Pfam" id="PF14684">
    <property type="entry name" value="Tricorn_C1"/>
    <property type="match status" value="1"/>
</dbReference>
<dbReference type="InterPro" id="IPR028204">
    <property type="entry name" value="Tricorn_C1"/>
</dbReference>
<dbReference type="eggNOG" id="COG0823">
    <property type="taxonomic scope" value="Bacteria"/>
</dbReference>
<dbReference type="SUPFAM" id="SSF69304">
    <property type="entry name" value="Tricorn protease N-terminal domain"/>
    <property type="match status" value="2"/>
</dbReference>
<dbReference type="GO" id="GO:0005737">
    <property type="term" value="C:cytoplasm"/>
    <property type="evidence" value="ECO:0007669"/>
    <property type="project" value="UniProtKB-SubCell"/>
</dbReference>
<dbReference type="PROSITE" id="PS50106">
    <property type="entry name" value="PDZ"/>
    <property type="match status" value="1"/>
</dbReference>
<evidence type="ECO:0000256" key="5">
    <source>
        <dbReference type="ARBA" id="ARBA00022801"/>
    </source>
</evidence>
<dbReference type="InterPro" id="IPR012393">
    <property type="entry name" value="Tricorn_protease"/>
</dbReference>
<dbReference type="Gene3D" id="2.120.10.30">
    <property type="entry name" value="TolB, C-terminal domain"/>
    <property type="match status" value="2"/>
</dbReference>
<evidence type="ECO:0000259" key="8">
    <source>
        <dbReference type="PROSITE" id="PS50106"/>
    </source>
</evidence>
<dbReference type="InterPro" id="IPR001478">
    <property type="entry name" value="PDZ"/>
</dbReference>
<dbReference type="Gene3D" id="3.90.226.10">
    <property type="entry name" value="2-enoyl-CoA Hydratase, Chain A, domain 1"/>
    <property type="match status" value="1"/>
</dbReference>
<organism evidence="9 10">
    <name type="scientific">Desulfonatronospira thiodismutans ASO3-1</name>
    <dbReference type="NCBI Taxonomy" id="555779"/>
    <lineage>
        <taxon>Bacteria</taxon>
        <taxon>Pseudomonadati</taxon>
        <taxon>Thermodesulfobacteriota</taxon>
        <taxon>Desulfovibrionia</taxon>
        <taxon>Desulfovibrionales</taxon>
        <taxon>Desulfonatronovibrionaceae</taxon>
        <taxon>Desulfonatronospira</taxon>
    </lineage>
</organism>
<evidence type="ECO:0000313" key="10">
    <source>
        <dbReference type="Proteomes" id="UP000005496"/>
    </source>
</evidence>
<dbReference type="SUPFAM" id="SSF52096">
    <property type="entry name" value="ClpP/crotonase"/>
    <property type="match status" value="1"/>
</dbReference>
<accession>D6SK05</accession>
<dbReference type="CDD" id="cd07562">
    <property type="entry name" value="Peptidase_S41_TRI"/>
    <property type="match status" value="1"/>
</dbReference>
<dbReference type="PANTHER" id="PTHR43253:SF1">
    <property type="entry name" value="TRICORN PROTEASE HOMOLOG 2-RELATED"/>
    <property type="match status" value="1"/>
</dbReference>
<dbReference type="Pfam" id="PF07676">
    <property type="entry name" value="PD40"/>
    <property type="match status" value="3"/>
</dbReference>
<dbReference type="SMART" id="SM00245">
    <property type="entry name" value="TSPc"/>
    <property type="match status" value="1"/>
</dbReference>
<sequence length="1212" mass="135786">MVRVFMKNCVFSCIIRMLCRTGSGESKVLGALSAAGMLLVFLLFAGTAWAGSGAVDLPRFPSISPDGSRIAFSSGGDLWLAGIQGGEARRLTRHRHDDLHSNWSPDGESLVFTSMRDGYMNLWRIREDGTQVRQLTHSDRFMRNPDWSMDEEGREVITLSGLLEADVYREHRPYRLPPEGGQHERLHQAFGSEPRLSPCGSKTVFTRGGFYHDWNKRHYLGPDAMNIWVHHREEDRFEAITTRDGDDGMARWADEDTLIFMSDRDLGTVNLFRLDLGDEEPEPVRLTDFQERDVKHFDVSADGSTVVLQGWDRLYSLDLEDAEAESEPINLRAGDDGPDRYELRSVDREVTEAALSPDNQVLAQVAYGRVFVRHVDEYSPTRPVTPGTHARHRHPAWSPDGLRLYFTSDAHGTDSIYKARVALTREEIRLGVHDITVDGQPEKSPQKTPPEESEVKPDREEQRLQGQPEKDLREVEDEADDPFAPLDPVDPGAPRGPDPAPEPGTDPAHDPDPEPQEEPEEDLGLEQAEGLPGKMDPARWQDAVHFEVVPVVDSGLNDRRPSPSPDGKRLAFLRGPGDLMVKDLTSGKKQTLVEGWDFSMHWRWSHDGQYIAYSQNDLNFSSNIFIVPADGSEEPVNITRHPRNDLNPRWSADGRILSFISNRSGDNYDVYRVYLDPDMENMTTRELHNYYREAGKEAEKIRPLPVRLPGSPPVPTPLSLEPWEMDLENAWRRIEPVTNSSLNKTSNEMTPGGDRFLFNSGGDDLVSLKWDGSERKRLSSAVNVQGLDITGKSAVYTLRGEAGIAPLDGGEHRRPGISENIRIDKKEQSLQKFREAARVMQEHFYLSDMKGLDWPSLTREYEELVKRTRTASEFSDISNRFMGELGASHTGVFNPGPEAGTREPSGRLGIDYQQVSLEDGGYGFRVKDVVPGGPAHRSAVSLQPGDIITHIDMHRFEEPETLLQRLRGTAGREVVVGFKRPSDDGFLNHNTLAIPVSYEDLAALRYEAFRDESSKKVSNLSDGRLGYIHIQTMNQASLEDFQGHLYAAAKGKEGLIIDVRNNAGGYTTDLILASIMTREHAYTVPAGADPQKTGHYPQDRLPVPRYTLPINMLANEKSYSNSEILAHAFKTLDRGVLVGEQTYGGVISTSGYRLIDGAQVRVPSRGWYLPDGTDMEQNGAVPDLRVEQTPEDEAAGRDPQLEKAVENLLERL</sequence>
<name>D6SK05_9BACT</name>
<evidence type="ECO:0000256" key="4">
    <source>
        <dbReference type="ARBA" id="ARBA00022670"/>
    </source>
</evidence>
<feature type="region of interest" description="Disordered" evidence="7">
    <location>
        <begin position="432"/>
        <end position="536"/>
    </location>
</feature>
<feature type="compositionally biased region" description="Acidic residues" evidence="7">
    <location>
        <begin position="513"/>
        <end position="524"/>
    </location>
</feature>
<comment type="similarity">
    <text evidence="2">Belongs to the peptidase S41B family.</text>
</comment>
<keyword evidence="6" id="KW-0720">Serine protease</keyword>
<evidence type="ECO:0000256" key="6">
    <source>
        <dbReference type="ARBA" id="ARBA00022825"/>
    </source>
</evidence>
<dbReference type="Pfam" id="PF26549">
    <property type="entry name" value="Tricorn_N"/>
    <property type="match status" value="1"/>
</dbReference>
<evidence type="ECO:0000313" key="9">
    <source>
        <dbReference type="EMBL" id="EFI36208.1"/>
    </source>
</evidence>
<dbReference type="GO" id="GO:0006508">
    <property type="term" value="P:proteolysis"/>
    <property type="evidence" value="ECO:0007669"/>
    <property type="project" value="UniProtKB-KW"/>
</dbReference>
<dbReference type="InterPro" id="IPR005151">
    <property type="entry name" value="Tail-specific_protease"/>
</dbReference>
<dbReference type="Gene3D" id="2.120.10.60">
    <property type="entry name" value="Tricorn protease N-terminal domain"/>
    <property type="match status" value="1"/>
</dbReference>
<dbReference type="AlphaFoldDB" id="D6SK05"/>
<keyword evidence="10" id="KW-1185">Reference proteome</keyword>
<keyword evidence="5" id="KW-0378">Hydrolase</keyword>
<comment type="caution">
    <text evidence="9">The sequence shown here is derived from an EMBL/GenBank/DDBJ whole genome shotgun (WGS) entry which is preliminary data.</text>
</comment>
<feature type="domain" description="PDZ" evidence="8">
    <location>
        <begin position="902"/>
        <end position="952"/>
    </location>
</feature>
<gene>
    <name evidence="9" type="ORF">Dthio_PD3665</name>
</gene>
<dbReference type="InterPro" id="IPR011659">
    <property type="entry name" value="WD40"/>
</dbReference>
<dbReference type="Gene3D" id="3.30.750.44">
    <property type="match status" value="1"/>
</dbReference>
<proteinExistence type="inferred from homology"/>
<dbReference type="Pfam" id="PF03572">
    <property type="entry name" value="Peptidase_S41"/>
    <property type="match status" value="1"/>
</dbReference>
<dbReference type="eggNOG" id="COG0793">
    <property type="taxonomic scope" value="Bacteria"/>
</dbReference>
<keyword evidence="4" id="KW-0645">Protease</keyword>
<evidence type="ECO:0000256" key="7">
    <source>
        <dbReference type="SAM" id="MobiDB-lite"/>
    </source>
</evidence>
<comment type="subcellular location">
    <subcellularLocation>
        <location evidence="1">Cytoplasm</location>
    </subcellularLocation>
</comment>
<dbReference type="SMART" id="SM00228">
    <property type="entry name" value="PDZ"/>
    <property type="match status" value="1"/>
</dbReference>
<keyword evidence="3" id="KW-0963">Cytoplasm</keyword>
<evidence type="ECO:0000256" key="1">
    <source>
        <dbReference type="ARBA" id="ARBA00004496"/>
    </source>
</evidence>
<evidence type="ECO:0000256" key="3">
    <source>
        <dbReference type="ARBA" id="ARBA00022490"/>
    </source>
</evidence>
<dbReference type="PANTHER" id="PTHR43253">
    <property type="entry name" value="TRICORN PROTEASE HOMOLOG 2-RELATED"/>
    <property type="match status" value="1"/>
</dbReference>
<dbReference type="InterPro" id="IPR029045">
    <property type="entry name" value="ClpP/crotonase-like_dom_sf"/>
</dbReference>
<dbReference type="InterPro" id="IPR011042">
    <property type="entry name" value="6-blade_b-propeller_TolB-like"/>
</dbReference>
<feature type="compositionally biased region" description="Pro residues" evidence="7">
    <location>
        <begin position="494"/>
        <end position="504"/>
    </location>
</feature>
<dbReference type="SUPFAM" id="SSF50156">
    <property type="entry name" value="PDZ domain-like"/>
    <property type="match status" value="1"/>
</dbReference>
<dbReference type="GO" id="GO:0008236">
    <property type="term" value="F:serine-type peptidase activity"/>
    <property type="evidence" value="ECO:0007669"/>
    <property type="project" value="UniProtKB-KW"/>
</dbReference>
<evidence type="ECO:0000256" key="2">
    <source>
        <dbReference type="ARBA" id="ARBA00008524"/>
    </source>
</evidence>
<dbReference type="Proteomes" id="UP000005496">
    <property type="component" value="Unassembled WGS sequence"/>
</dbReference>